<dbReference type="AlphaFoldDB" id="A0A9D4Z6V3"/>
<evidence type="ECO:0000256" key="1">
    <source>
        <dbReference type="SAM" id="MobiDB-lite"/>
    </source>
</evidence>
<evidence type="ECO:0000313" key="2">
    <source>
        <dbReference type="EMBL" id="KAI5062797.1"/>
    </source>
</evidence>
<sequence>MDNISAINPFPVTTQGDLLPFLRKFFSSTLVDVVEESLQRLEFSFLGERPTDGDVNEGGAGDGQWTMVTRRRHKQRKENEEESSARLPRGGEDGRMLGREGMGVVDVDLPAFKTPPKSSSDKGKRAQTLAQRFFAFMCHGSVDESVEAMYNPIEEEEKIVRLYHGTQSSSLEKFNRKGIAPSSFNNEFSASEYFYLTNSL</sequence>
<proteinExistence type="predicted"/>
<dbReference type="EMBL" id="JABFUD020000021">
    <property type="protein sequence ID" value="KAI5062797.1"/>
    <property type="molecule type" value="Genomic_DNA"/>
</dbReference>
<keyword evidence="3" id="KW-1185">Reference proteome</keyword>
<feature type="region of interest" description="Disordered" evidence="1">
    <location>
        <begin position="52"/>
        <end position="95"/>
    </location>
</feature>
<reference evidence="2" key="1">
    <citation type="submission" date="2021-01" db="EMBL/GenBank/DDBJ databases">
        <title>Adiantum capillus-veneris genome.</title>
        <authorList>
            <person name="Fang Y."/>
            <person name="Liao Q."/>
        </authorList>
    </citation>
    <scope>NUCLEOTIDE SEQUENCE</scope>
    <source>
        <strain evidence="2">H3</strain>
        <tissue evidence="2">Leaf</tissue>
    </source>
</reference>
<gene>
    <name evidence="2" type="ORF">GOP47_0021344</name>
</gene>
<evidence type="ECO:0000313" key="3">
    <source>
        <dbReference type="Proteomes" id="UP000886520"/>
    </source>
</evidence>
<dbReference type="Proteomes" id="UP000886520">
    <property type="component" value="Chromosome 21"/>
</dbReference>
<protein>
    <submittedName>
        <fullName evidence="2">Uncharacterized protein</fullName>
    </submittedName>
</protein>
<organism evidence="2 3">
    <name type="scientific">Adiantum capillus-veneris</name>
    <name type="common">Maidenhair fern</name>
    <dbReference type="NCBI Taxonomy" id="13818"/>
    <lineage>
        <taxon>Eukaryota</taxon>
        <taxon>Viridiplantae</taxon>
        <taxon>Streptophyta</taxon>
        <taxon>Embryophyta</taxon>
        <taxon>Tracheophyta</taxon>
        <taxon>Polypodiopsida</taxon>
        <taxon>Polypodiidae</taxon>
        <taxon>Polypodiales</taxon>
        <taxon>Pteridineae</taxon>
        <taxon>Pteridaceae</taxon>
        <taxon>Vittarioideae</taxon>
        <taxon>Adiantum</taxon>
    </lineage>
</organism>
<name>A0A9D4Z6V3_ADICA</name>
<accession>A0A9D4Z6V3</accession>
<comment type="caution">
    <text evidence="2">The sequence shown here is derived from an EMBL/GenBank/DDBJ whole genome shotgun (WGS) entry which is preliminary data.</text>
</comment>